<evidence type="ECO:0000313" key="10">
    <source>
        <dbReference type="Proteomes" id="UP000464524"/>
    </source>
</evidence>
<dbReference type="Pfam" id="PF00528">
    <property type="entry name" value="BPD_transp_1"/>
    <property type="match status" value="1"/>
</dbReference>
<feature type="domain" description="ABC transmembrane type-1" evidence="8">
    <location>
        <begin position="84"/>
        <end position="264"/>
    </location>
</feature>
<keyword evidence="2 7" id="KW-0813">Transport</keyword>
<evidence type="ECO:0000259" key="8">
    <source>
        <dbReference type="PROSITE" id="PS50928"/>
    </source>
</evidence>
<keyword evidence="3" id="KW-1003">Cell membrane</keyword>
<gene>
    <name evidence="9" type="ORF">FX988_00132</name>
</gene>
<keyword evidence="4 7" id="KW-0812">Transmembrane</keyword>
<feature type="transmembrane region" description="Helical" evidence="7">
    <location>
        <begin position="35"/>
        <end position="57"/>
    </location>
</feature>
<evidence type="ECO:0000256" key="3">
    <source>
        <dbReference type="ARBA" id="ARBA00022475"/>
    </source>
</evidence>
<sequence length="279" mass="30709">MKALNDIPSRRANLPAIVACLSSMSFLSQARRRWLFIRIGTVLLVGATWQAAAWFVASPDFPSCTGVLSSIHFHLTQGDMLLNLWVTLKRVAISFVISMLIGVVIGVLMGTYSKLNQLTDTALIIALNVPALVTILLCYIWFGLVESAAIAAVVLNKIPTVVVMIREGARVVDHDLLAVAKIYRLSPKRTFFKVFLPQLYPFIMASARSGLSLIWKIVLVVELLGRSDGVGFALNTQFQFFDITGILAYTCAFISIILCIEAVVFRPLDRLIARGRGHG</sequence>
<dbReference type="Proteomes" id="UP000464524">
    <property type="component" value="Chromosome"/>
</dbReference>
<comment type="subcellular location">
    <subcellularLocation>
        <location evidence="1 7">Cell membrane</location>
        <topology evidence="1 7">Multi-pass membrane protein</topology>
    </subcellularLocation>
</comment>
<evidence type="ECO:0000256" key="6">
    <source>
        <dbReference type="ARBA" id="ARBA00023136"/>
    </source>
</evidence>
<keyword evidence="5 7" id="KW-1133">Transmembrane helix</keyword>
<keyword evidence="10" id="KW-1185">Reference proteome</keyword>
<accession>A0A857JGV5</accession>
<dbReference type="AlphaFoldDB" id="A0A857JGV5"/>
<keyword evidence="6 7" id="KW-0472">Membrane</keyword>
<protein>
    <submittedName>
        <fullName evidence="9">Aliphatic sulfonates transport permease protein SsuC</fullName>
    </submittedName>
</protein>
<comment type="similarity">
    <text evidence="7">Belongs to the binding-protein-dependent transport system permease family.</text>
</comment>
<dbReference type="GO" id="GO:0005886">
    <property type="term" value="C:plasma membrane"/>
    <property type="evidence" value="ECO:0007669"/>
    <property type="project" value="UniProtKB-SubCell"/>
</dbReference>
<dbReference type="SUPFAM" id="SSF161098">
    <property type="entry name" value="MetI-like"/>
    <property type="match status" value="1"/>
</dbReference>
<evidence type="ECO:0000256" key="7">
    <source>
        <dbReference type="RuleBase" id="RU363032"/>
    </source>
</evidence>
<feature type="transmembrane region" description="Helical" evidence="7">
    <location>
        <begin position="122"/>
        <end position="142"/>
    </location>
</feature>
<evidence type="ECO:0000256" key="5">
    <source>
        <dbReference type="ARBA" id="ARBA00022989"/>
    </source>
</evidence>
<dbReference type="Gene3D" id="1.10.3720.10">
    <property type="entry name" value="MetI-like"/>
    <property type="match status" value="1"/>
</dbReference>
<dbReference type="InterPro" id="IPR035906">
    <property type="entry name" value="MetI-like_sf"/>
</dbReference>
<dbReference type="KEGG" id="pmes:FX988_00132"/>
<evidence type="ECO:0000256" key="4">
    <source>
        <dbReference type="ARBA" id="ARBA00022692"/>
    </source>
</evidence>
<dbReference type="PANTHER" id="PTHR30151:SF38">
    <property type="entry name" value="ALIPHATIC SULFONATES TRANSPORT PERMEASE PROTEIN SSUC-RELATED"/>
    <property type="match status" value="1"/>
</dbReference>
<dbReference type="PANTHER" id="PTHR30151">
    <property type="entry name" value="ALKANE SULFONATE ABC TRANSPORTER-RELATED, MEMBRANE SUBUNIT"/>
    <property type="match status" value="1"/>
</dbReference>
<reference evidence="9 10" key="1">
    <citation type="submission" date="2019-12" db="EMBL/GenBank/DDBJ databases">
        <title>Genome sequencing and assembly of endphytes of Porphyra tenera.</title>
        <authorList>
            <person name="Park J.M."/>
            <person name="Shin R."/>
            <person name="Jo S.H."/>
        </authorList>
    </citation>
    <scope>NUCLEOTIDE SEQUENCE [LARGE SCALE GENOMIC DNA]</scope>
    <source>
        <strain evidence="9 10">GPM4</strain>
    </source>
</reference>
<dbReference type="EMBL" id="CP047656">
    <property type="protein sequence ID" value="QHJ09924.1"/>
    <property type="molecule type" value="Genomic_DNA"/>
</dbReference>
<evidence type="ECO:0000256" key="1">
    <source>
        <dbReference type="ARBA" id="ARBA00004651"/>
    </source>
</evidence>
<dbReference type="InterPro" id="IPR000515">
    <property type="entry name" value="MetI-like"/>
</dbReference>
<evidence type="ECO:0000313" key="9">
    <source>
        <dbReference type="EMBL" id="QHJ09924.1"/>
    </source>
</evidence>
<organism evidence="9 10">
    <name type="scientific">Paraglaciecola mesophila</name>
    <dbReference type="NCBI Taxonomy" id="197222"/>
    <lineage>
        <taxon>Bacteria</taxon>
        <taxon>Pseudomonadati</taxon>
        <taxon>Pseudomonadota</taxon>
        <taxon>Gammaproteobacteria</taxon>
        <taxon>Alteromonadales</taxon>
        <taxon>Alteromonadaceae</taxon>
        <taxon>Paraglaciecola</taxon>
    </lineage>
</organism>
<feature type="transmembrane region" description="Helical" evidence="7">
    <location>
        <begin position="238"/>
        <end position="264"/>
    </location>
</feature>
<feature type="transmembrane region" description="Helical" evidence="7">
    <location>
        <begin position="91"/>
        <end position="110"/>
    </location>
</feature>
<dbReference type="GO" id="GO:0055085">
    <property type="term" value="P:transmembrane transport"/>
    <property type="evidence" value="ECO:0007669"/>
    <property type="project" value="InterPro"/>
</dbReference>
<proteinExistence type="inferred from homology"/>
<dbReference type="CDD" id="cd06261">
    <property type="entry name" value="TM_PBP2"/>
    <property type="match status" value="1"/>
</dbReference>
<evidence type="ECO:0000256" key="2">
    <source>
        <dbReference type="ARBA" id="ARBA00022448"/>
    </source>
</evidence>
<name>A0A857JGV5_9ALTE</name>
<dbReference type="PROSITE" id="PS50928">
    <property type="entry name" value="ABC_TM1"/>
    <property type="match status" value="1"/>
</dbReference>